<keyword evidence="1" id="KW-0418">Kinase</keyword>
<proteinExistence type="predicted"/>
<sequence length="179" mass="20751">MRPDILTLYEKFSLLSIPNPFTLSDIDTRLKTKYFAEDVDLDQFEGLKKDPYAHYESIVKAYTFRDERGFNQLEKLNPSEYLSSEEINLLINSDDNIYMSGGTTQGTSFLLALETNIFGGIKKESMVLGNEEFEDYLKALYLTGYIDLEDDFLLEKAHERYREGNVLKYFGYTQGESTF</sequence>
<dbReference type="RefSeq" id="WP_315747321.1">
    <property type="nucleotide sequence ID" value="NZ_JAVYAA010000010.1"/>
</dbReference>
<dbReference type="AlphaFoldDB" id="A0AAJ2JZV0"/>
<dbReference type="GO" id="GO:0016301">
    <property type="term" value="F:kinase activity"/>
    <property type="evidence" value="ECO:0007669"/>
    <property type="project" value="UniProtKB-KW"/>
</dbReference>
<organism evidence="1 2">
    <name type="scientific">Paenibacillus suaedae</name>
    <dbReference type="NCBI Taxonomy" id="3077233"/>
    <lineage>
        <taxon>Bacteria</taxon>
        <taxon>Bacillati</taxon>
        <taxon>Bacillota</taxon>
        <taxon>Bacilli</taxon>
        <taxon>Bacillales</taxon>
        <taxon>Paenibacillaceae</taxon>
        <taxon>Paenibacillus</taxon>
    </lineage>
</organism>
<keyword evidence="2" id="KW-1185">Reference proteome</keyword>
<dbReference type="Proteomes" id="UP001250538">
    <property type="component" value="Unassembled WGS sequence"/>
</dbReference>
<comment type="caution">
    <text evidence="1">The sequence shown here is derived from an EMBL/GenBank/DDBJ whole genome shotgun (WGS) entry which is preliminary data.</text>
</comment>
<evidence type="ECO:0000313" key="2">
    <source>
        <dbReference type="Proteomes" id="UP001250538"/>
    </source>
</evidence>
<dbReference type="EMBL" id="JAVYAA010000010">
    <property type="protein sequence ID" value="MDT8979960.1"/>
    <property type="molecule type" value="Genomic_DNA"/>
</dbReference>
<gene>
    <name evidence="1" type="ORF">RQP50_27400</name>
</gene>
<name>A0AAJ2JZV0_9BACL</name>
<keyword evidence="1" id="KW-0670">Pyruvate</keyword>
<keyword evidence="1" id="KW-0808">Transferase</keyword>
<protein>
    <submittedName>
        <fullName evidence="1">Pyruvate kinase</fullName>
    </submittedName>
</protein>
<accession>A0AAJ2JZV0</accession>
<evidence type="ECO:0000313" key="1">
    <source>
        <dbReference type="EMBL" id="MDT8979960.1"/>
    </source>
</evidence>
<reference evidence="2" key="1">
    <citation type="submission" date="2023-09" db="EMBL/GenBank/DDBJ databases">
        <title>Paenibacillus sp. chi10 Genome sequencing and assembly.</title>
        <authorList>
            <person name="Kim I."/>
        </authorList>
    </citation>
    <scope>NUCLEOTIDE SEQUENCE [LARGE SCALE GENOMIC DNA]</scope>
    <source>
        <strain evidence="2">chi10</strain>
    </source>
</reference>